<feature type="region of interest" description="Disordered" evidence="3">
    <location>
        <begin position="362"/>
        <end position="443"/>
    </location>
</feature>
<dbReference type="PROSITE" id="PS50831">
    <property type="entry name" value="SOHO"/>
    <property type="match status" value="1"/>
</dbReference>
<comment type="subcellular location">
    <subcellularLocation>
        <location evidence="1">Cell junction</location>
    </subcellularLocation>
</comment>
<protein>
    <recommendedName>
        <fullName evidence="4">SoHo domain-containing protein</fullName>
    </recommendedName>
</protein>
<evidence type="ECO:0000259" key="4">
    <source>
        <dbReference type="PROSITE" id="PS50831"/>
    </source>
</evidence>
<feature type="compositionally biased region" description="Polar residues" evidence="3">
    <location>
        <begin position="390"/>
        <end position="408"/>
    </location>
</feature>
<name>A0ABN9M439_9NEOB</name>
<feature type="compositionally biased region" description="Polar residues" evidence="3">
    <location>
        <begin position="362"/>
        <end position="371"/>
    </location>
</feature>
<keyword evidence="6" id="KW-1185">Reference proteome</keyword>
<feature type="domain" description="SoHo" evidence="4">
    <location>
        <begin position="125"/>
        <end position="187"/>
    </location>
</feature>
<proteinExistence type="predicted"/>
<comment type="caution">
    <text evidence="5">The sequence shown here is derived from an EMBL/GenBank/DDBJ whole genome shotgun (WGS) entry which is preliminary data.</text>
</comment>
<evidence type="ECO:0000256" key="2">
    <source>
        <dbReference type="ARBA" id="ARBA00022949"/>
    </source>
</evidence>
<keyword evidence="2" id="KW-0965">Cell junction</keyword>
<feature type="compositionally biased region" description="Basic and acidic residues" evidence="3">
    <location>
        <begin position="276"/>
        <end position="289"/>
    </location>
</feature>
<gene>
    <name evidence="5" type="ORF">RIMI_LOCUS15745288</name>
</gene>
<dbReference type="Proteomes" id="UP001176940">
    <property type="component" value="Unassembled WGS sequence"/>
</dbReference>
<dbReference type="Pfam" id="PF02208">
    <property type="entry name" value="Sorb"/>
    <property type="match status" value="1"/>
</dbReference>
<dbReference type="SMART" id="SM00459">
    <property type="entry name" value="Sorb"/>
    <property type="match status" value="1"/>
</dbReference>
<reference evidence="5" key="1">
    <citation type="submission" date="2023-07" db="EMBL/GenBank/DDBJ databases">
        <authorList>
            <person name="Stuckert A."/>
        </authorList>
    </citation>
    <scope>NUCLEOTIDE SEQUENCE</scope>
</reference>
<evidence type="ECO:0000256" key="1">
    <source>
        <dbReference type="ARBA" id="ARBA00004282"/>
    </source>
</evidence>
<evidence type="ECO:0000313" key="5">
    <source>
        <dbReference type="EMBL" id="CAJ0956905.1"/>
    </source>
</evidence>
<accession>A0ABN9M439</accession>
<dbReference type="InterPro" id="IPR003127">
    <property type="entry name" value="SoHo_dom"/>
</dbReference>
<sequence>MKGSKEAQEKDGGLTFCKKHRFGLRDEAPSILCGTTGRMIGGVLCLPTLKPPETIHKEALQGMDATELPLSLDDFIPPHLQRNQKRGASQSYDARLDSSDQGDLLYKATMVLTDDCQDSPSPRIERRWIRYEGIGPTDDDGMPFASRSSVDKPREWYKNMYKILHQMSDALEKQASSGGIGNTLKQTERGTALNFRKAKFDQLRDALNLVDWDNILRNKNTDNKWEMFKNILNRQYSEESDGDSNWPKSEDHHKEAFTQSNNSKFRTDESNGQPEPEDRFNRRAPETSHLHITVNSKISESPNMAITTLQAKTSPDSSKLRATTLPHSSSRQASQTSPNYSSKVSQFINNSNTKHSSEIFNTQQSHRAFSRTSDEQKTSEPGLGNFFPGRSSNTSQNNKETTSLQSLKQKSKYPTSSSSTSGTPVLSPTSKEPRRSTSRVLDQLETDLRNFTEELNKELDTRKQPEATLEQCEHGNQGKHRVTKRGPALSYPMFTLVTGIVGRWRAVCVTALQRPNSDAAAIRIVVGIAAASLNVKGPLQM</sequence>
<feature type="region of interest" description="Disordered" evidence="3">
    <location>
        <begin position="236"/>
        <end position="345"/>
    </location>
</feature>
<organism evidence="5 6">
    <name type="scientific">Ranitomeya imitator</name>
    <name type="common">mimic poison frog</name>
    <dbReference type="NCBI Taxonomy" id="111125"/>
    <lineage>
        <taxon>Eukaryota</taxon>
        <taxon>Metazoa</taxon>
        <taxon>Chordata</taxon>
        <taxon>Craniata</taxon>
        <taxon>Vertebrata</taxon>
        <taxon>Euteleostomi</taxon>
        <taxon>Amphibia</taxon>
        <taxon>Batrachia</taxon>
        <taxon>Anura</taxon>
        <taxon>Neobatrachia</taxon>
        <taxon>Hyloidea</taxon>
        <taxon>Dendrobatidae</taxon>
        <taxon>Dendrobatinae</taxon>
        <taxon>Ranitomeya</taxon>
    </lineage>
</organism>
<feature type="region of interest" description="Disordered" evidence="3">
    <location>
        <begin position="458"/>
        <end position="484"/>
    </location>
</feature>
<dbReference type="EMBL" id="CAUEEQ010042855">
    <property type="protein sequence ID" value="CAJ0956905.1"/>
    <property type="molecule type" value="Genomic_DNA"/>
</dbReference>
<evidence type="ECO:0000313" key="6">
    <source>
        <dbReference type="Proteomes" id="UP001176940"/>
    </source>
</evidence>
<feature type="compositionally biased region" description="Low complexity" evidence="3">
    <location>
        <begin position="412"/>
        <end position="430"/>
    </location>
</feature>
<feature type="compositionally biased region" description="Polar residues" evidence="3">
    <location>
        <begin position="293"/>
        <end position="345"/>
    </location>
</feature>
<evidence type="ECO:0000256" key="3">
    <source>
        <dbReference type="SAM" id="MobiDB-lite"/>
    </source>
</evidence>